<reference evidence="9 10" key="1">
    <citation type="journal article" date="2016" name="Nat. Commun.">
        <title>Thousands of microbial genomes shed light on interconnected biogeochemical processes in an aquifer system.</title>
        <authorList>
            <person name="Anantharaman K."/>
            <person name="Brown C.T."/>
            <person name="Hug L.A."/>
            <person name="Sharon I."/>
            <person name="Castelle C.J."/>
            <person name="Probst A.J."/>
            <person name="Thomas B.C."/>
            <person name="Singh A."/>
            <person name="Wilkins M.J."/>
            <person name="Karaoz U."/>
            <person name="Brodie E.L."/>
            <person name="Williams K.H."/>
            <person name="Hubbard S.S."/>
            <person name="Banfield J.F."/>
        </authorList>
    </citation>
    <scope>NUCLEOTIDE SEQUENCE [LARGE SCALE GENOMIC DNA]</scope>
</reference>
<comment type="caution">
    <text evidence="9">The sequence shown here is derived from an EMBL/GenBank/DDBJ whole genome shotgun (WGS) entry which is preliminary data.</text>
</comment>
<dbReference type="InterPro" id="IPR031309">
    <property type="entry name" value="Ribosomal_uL5_C"/>
</dbReference>
<accession>A0A1F7WHI7</accession>
<feature type="domain" description="Large ribosomal subunit protein uL5 N-terminal" evidence="7">
    <location>
        <begin position="8"/>
        <end position="64"/>
    </location>
</feature>
<dbReference type="PIRSF" id="PIRSF002161">
    <property type="entry name" value="Ribosomal_L5"/>
    <property type="match status" value="1"/>
</dbReference>
<evidence type="ECO:0000256" key="4">
    <source>
        <dbReference type="ARBA" id="ARBA00035245"/>
    </source>
</evidence>
<dbReference type="InterPro" id="IPR020930">
    <property type="entry name" value="Ribosomal_uL5_bac-type"/>
</dbReference>
<evidence type="ECO:0000256" key="1">
    <source>
        <dbReference type="ARBA" id="ARBA00008553"/>
    </source>
</evidence>
<keyword evidence="5" id="KW-0699">rRNA-binding</keyword>
<dbReference type="GO" id="GO:1990904">
    <property type="term" value="C:ribonucleoprotein complex"/>
    <property type="evidence" value="ECO:0007669"/>
    <property type="project" value="UniProtKB-KW"/>
</dbReference>
<dbReference type="GO" id="GO:0006412">
    <property type="term" value="P:translation"/>
    <property type="evidence" value="ECO:0007669"/>
    <property type="project" value="UniProtKB-UniRule"/>
</dbReference>
<dbReference type="InterPro" id="IPR002132">
    <property type="entry name" value="Ribosomal_uL5"/>
</dbReference>
<dbReference type="InterPro" id="IPR031310">
    <property type="entry name" value="Ribosomal_uL5_N"/>
</dbReference>
<evidence type="ECO:0000256" key="2">
    <source>
        <dbReference type="ARBA" id="ARBA00022980"/>
    </source>
</evidence>
<gene>
    <name evidence="5" type="primary">rplE</name>
    <name evidence="9" type="ORF">A2008_10110</name>
</gene>
<comment type="similarity">
    <text evidence="1 5 6">Belongs to the universal ribosomal protein uL5 family.</text>
</comment>
<keyword evidence="5" id="KW-0694">RNA-binding</keyword>
<comment type="function">
    <text evidence="5">This is 1 of the proteins that bind and probably mediate the attachment of the 5S RNA into the large ribosomal subunit, where it forms part of the central protuberance. In the 70S ribosome it contacts protein S13 of the 30S subunit (bridge B1b), connecting the 2 subunits; this bridge is implicated in subunit movement. Contacts the P site tRNA; the 5S rRNA and some of its associated proteins might help stabilize positioning of ribosome-bound tRNAs.</text>
</comment>
<dbReference type="Pfam" id="PF00673">
    <property type="entry name" value="Ribosomal_L5_C"/>
    <property type="match status" value="1"/>
</dbReference>
<dbReference type="GO" id="GO:0000049">
    <property type="term" value="F:tRNA binding"/>
    <property type="evidence" value="ECO:0007669"/>
    <property type="project" value="UniProtKB-UniRule"/>
</dbReference>
<dbReference type="HAMAP" id="MF_01333_B">
    <property type="entry name" value="Ribosomal_uL5_B"/>
    <property type="match status" value="1"/>
</dbReference>
<name>A0A1F7WHI7_9BACT</name>
<feature type="domain" description="Large ribosomal subunit protein uL5 C-terminal" evidence="8">
    <location>
        <begin position="69"/>
        <end position="161"/>
    </location>
</feature>
<dbReference type="InterPro" id="IPR022803">
    <property type="entry name" value="Ribosomal_uL5_dom_sf"/>
</dbReference>
<evidence type="ECO:0000259" key="8">
    <source>
        <dbReference type="Pfam" id="PF00673"/>
    </source>
</evidence>
<dbReference type="GO" id="GO:0003735">
    <property type="term" value="F:structural constituent of ribosome"/>
    <property type="evidence" value="ECO:0007669"/>
    <property type="project" value="InterPro"/>
</dbReference>
<dbReference type="InterPro" id="IPR020929">
    <property type="entry name" value="Ribosomal_uL5_CS"/>
</dbReference>
<dbReference type="PROSITE" id="PS00358">
    <property type="entry name" value="RIBOSOMAL_L5"/>
    <property type="match status" value="1"/>
</dbReference>
<evidence type="ECO:0000256" key="5">
    <source>
        <dbReference type="HAMAP-Rule" id="MF_01333"/>
    </source>
</evidence>
<dbReference type="GO" id="GO:0019843">
    <property type="term" value="F:rRNA binding"/>
    <property type="evidence" value="ECO:0007669"/>
    <property type="project" value="UniProtKB-UniRule"/>
</dbReference>
<dbReference type="PANTHER" id="PTHR11994">
    <property type="entry name" value="60S RIBOSOMAL PROTEIN L11-RELATED"/>
    <property type="match status" value="1"/>
</dbReference>
<dbReference type="EMBL" id="MGFH01000212">
    <property type="protein sequence ID" value="OGM02292.1"/>
    <property type="molecule type" value="Genomic_DNA"/>
</dbReference>
<dbReference type="STRING" id="1817813.A2008_10110"/>
<dbReference type="GO" id="GO:0005840">
    <property type="term" value="C:ribosome"/>
    <property type="evidence" value="ECO:0007669"/>
    <property type="project" value="UniProtKB-KW"/>
</dbReference>
<dbReference type="Proteomes" id="UP000178735">
    <property type="component" value="Unassembled WGS sequence"/>
</dbReference>
<dbReference type="AlphaFoldDB" id="A0A1F7WHI7"/>
<keyword evidence="5" id="KW-0820">tRNA-binding</keyword>
<sequence>MKQFGYKNVMQVPKLDKVTINMGIGQATQNPKLVDNAVADLTSIVGQKVVITKAKKSISNFKLRANIAIGVMTTLRGNRMYMFLDKLFNIVLPRIRDFKGVPDKAFDGRGNYTLGLKEQTLFPEINIDKVEKVIGMNICFTTTAQSDNEAFHLLKTLGMPFRNASSNN</sequence>
<dbReference type="Gene3D" id="3.30.1440.10">
    <property type="match status" value="1"/>
</dbReference>
<dbReference type="SUPFAM" id="SSF55282">
    <property type="entry name" value="RL5-like"/>
    <property type="match status" value="1"/>
</dbReference>
<evidence type="ECO:0000313" key="9">
    <source>
        <dbReference type="EMBL" id="OGM02292.1"/>
    </source>
</evidence>
<comment type="subunit">
    <text evidence="5">Part of the 50S ribosomal subunit; part of the 5S rRNA/L5/L18/L25 subcomplex. Contacts the 5S rRNA and the P site tRNA. Forms a bridge to the 30S subunit in the 70S ribosome.</text>
</comment>
<dbReference type="Pfam" id="PF00281">
    <property type="entry name" value="Ribosomal_L5"/>
    <property type="match status" value="1"/>
</dbReference>
<evidence type="ECO:0000256" key="6">
    <source>
        <dbReference type="RuleBase" id="RU003930"/>
    </source>
</evidence>
<dbReference type="FunFam" id="3.30.1440.10:FF:000001">
    <property type="entry name" value="50S ribosomal protein L5"/>
    <property type="match status" value="1"/>
</dbReference>
<protein>
    <recommendedName>
        <fullName evidence="4 5">Large ribosomal subunit protein uL5</fullName>
    </recommendedName>
</protein>
<dbReference type="NCBIfam" id="NF000585">
    <property type="entry name" value="PRK00010.1"/>
    <property type="match status" value="1"/>
</dbReference>
<keyword evidence="2 5" id="KW-0689">Ribosomal protein</keyword>
<evidence type="ECO:0000259" key="7">
    <source>
        <dbReference type="Pfam" id="PF00281"/>
    </source>
</evidence>
<evidence type="ECO:0000313" key="10">
    <source>
        <dbReference type="Proteomes" id="UP000178735"/>
    </source>
</evidence>
<evidence type="ECO:0000256" key="3">
    <source>
        <dbReference type="ARBA" id="ARBA00023274"/>
    </source>
</evidence>
<keyword evidence="3 5" id="KW-0687">Ribonucleoprotein</keyword>
<organism evidence="9 10">
    <name type="scientific">Candidatus Wallbacteria bacterium GWC2_49_35</name>
    <dbReference type="NCBI Taxonomy" id="1817813"/>
    <lineage>
        <taxon>Bacteria</taxon>
        <taxon>Candidatus Walliibacteriota</taxon>
    </lineage>
</organism>
<proteinExistence type="inferred from homology"/>